<dbReference type="Gene3D" id="1.10.357.10">
    <property type="entry name" value="Tetracycline Repressor, domain 2"/>
    <property type="match status" value="1"/>
</dbReference>
<feature type="compositionally biased region" description="Basic and acidic residues" evidence="3">
    <location>
        <begin position="17"/>
        <end position="34"/>
    </location>
</feature>
<feature type="region of interest" description="Disordered" evidence="3">
    <location>
        <begin position="16"/>
        <end position="39"/>
    </location>
</feature>
<dbReference type="SUPFAM" id="SSF46689">
    <property type="entry name" value="Homeodomain-like"/>
    <property type="match status" value="1"/>
</dbReference>
<dbReference type="PROSITE" id="PS50977">
    <property type="entry name" value="HTH_TETR_2"/>
    <property type="match status" value="1"/>
</dbReference>
<dbReference type="InterPro" id="IPR009057">
    <property type="entry name" value="Homeodomain-like_sf"/>
</dbReference>
<accession>A0A1H7ITQ6</accession>
<dbReference type="InterPro" id="IPR050624">
    <property type="entry name" value="HTH-type_Tx_Regulator"/>
</dbReference>
<sequence>MDFCKGNQTLSQYISSEMKRKDPTGNTKAKERKVTNGPVKSKARTMSKLIMAVGKVLNRKGYTGLTVSNIAKEAKVNRKLVYLYFGNAENLIEAYILGKDYWQFDAKNSIESILEKKNTGQEDLLMLLKNQFKAVFKNPELQKIILWEISESNALMQKIASERDKISDKLVQFVHPKLISEKVDLPAIVSLLIGGAYYLPIHATNNGSTICGIDINENVGEERVLRAFEQVINLCYNTIGE</sequence>
<keyword evidence="1 2" id="KW-0238">DNA-binding</keyword>
<dbReference type="Proteomes" id="UP000198916">
    <property type="component" value="Unassembled WGS sequence"/>
</dbReference>
<protein>
    <submittedName>
        <fullName evidence="5">Transcriptional regulator, TetR family</fullName>
    </submittedName>
</protein>
<feature type="domain" description="HTH tetR-type" evidence="4">
    <location>
        <begin position="43"/>
        <end position="103"/>
    </location>
</feature>
<dbReference type="InterPro" id="IPR001647">
    <property type="entry name" value="HTH_TetR"/>
</dbReference>
<keyword evidence="6" id="KW-1185">Reference proteome</keyword>
<dbReference type="GO" id="GO:0003677">
    <property type="term" value="F:DNA binding"/>
    <property type="evidence" value="ECO:0007669"/>
    <property type="project" value="UniProtKB-UniRule"/>
</dbReference>
<reference evidence="6" key="1">
    <citation type="submission" date="2016-10" db="EMBL/GenBank/DDBJ databases">
        <authorList>
            <person name="Varghese N."/>
            <person name="Submissions S."/>
        </authorList>
    </citation>
    <scope>NUCLEOTIDE SEQUENCE [LARGE SCALE GENOMIC DNA]</scope>
    <source>
        <strain evidence="6">Jip14</strain>
    </source>
</reference>
<organism evidence="5 6">
    <name type="scientific">Parapedobacter koreensis</name>
    <dbReference type="NCBI Taxonomy" id="332977"/>
    <lineage>
        <taxon>Bacteria</taxon>
        <taxon>Pseudomonadati</taxon>
        <taxon>Bacteroidota</taxon>
        <taxon>Sphingobacteriia</taxon>
        <taxon>Sphingobacteriales</taxon>
        <taxon>Sphingobacteriaceae</taxon>
        <taxon>Parapedobacter</taxon>
    </lineage>
</organism>
<dbReference type="AlphaFoldDB" id="A0A1H7ITQ6"/>
<feature type="DNA-binding region" description="H-T-H motif" evidence="2">
    <location>
        <begin position="66"/>
        <end position="85"/>
    </location>
</feature>
<dbReference type="PANTHER" id="PTHR43479:SF11">
    <property type="entry name" value="ACREF_ENVCD OPERON REPRESSOR-RELATED"/>
    <property type="match status" value="1"/>
</dbReference>
<evidence type="ECO:0000259" key="4">
    <source>
        <dbReference type="PROSITE" id="PS50977"/>
    </source>
</evidence>
<name>A0A1H7ITQ6_9SPHI</name>
<evidence type="ECO:0000313" key="5">
    <source>
        <dbReference type="EMBL" id="SEK65796.1"/>
    </source>
</evidence>
<evidence type="ECO:0000256" key="1">
    <source>
        <dbReference type="ARBA" id="ARBA00023125"/>
    </source>
</evidence>
<dbReference type="EMBL" id="FNZR01000002">
    <property type="protein sequence ID" value="SEK65796.1"/>
    <property type="molecule type" value="Genomic_DNA"/>
</dbReference>
<evidence type="ECO:0000313" key="6">
    <source>
        <dbReference type="Proteomes" id="UP000198916"/>
    </source>
</evidence>
<evidence type="ECO:0000256" key="3">
    <source>
        <dbReference type="SAM" id="MobiDB-lite"/>
    </source>
</evidence>
<evidence type="ECO:0000256" key="2">
    <source>
        <dbReference type="PROSITE-ProRule" id="PRU00335"/>
    </source>
</evidence>
<gene>
    <name evidence="5" type="ORF">SAMN05421740_102360</name>
</gene>
<dbReference type="STRING" id="332977.SAMN05421740_102360"/>
<dbReference type="Pfam" id="PF00440">
    <property type="entry name" value="TetR_N"/>
    <property type="match status" value="1"/>
</dbReference>
<proteinExistence type="predicted"/>
<dbReference type="PANTHER" id="PTHR43479">
    <property type="entry name" value="ACREF/ENVCD OPERON REPRESSOR-RELATED"/>
    <property type="match status" value="1"/>
</dbReference>